<dbReference type="AlphaFoldDB" id="A0A8S4QNM2"/>
<sequence length="49" mass="5541">LLVHNKELLEHIAALVAHLQEKEKGNHRPINAQQLTLLPQVRTLADTII</sequence>
<proteinExistence type="predicted"/>
<reference evidence="1" key="1">
    <citation type="submission" date="2022-03" db="EMBL/GenBank/DDBJ databases">
        <authorList>
            <person name="Lindestad O."/>
        </authorList>
    </citation>
    <scope>NUCLEOTIDE SEQUENCE</scope>
</reference>
<dbReference type="Proteomes" id="UP000838756">
    <property type="component" value="Unassembled WGS sequence"/>
</dbReference>
<evidence type="ECO:0000313" key="2">
    <source>
        <dbReference type="Proteomes" id="UP000838756"/>
    </source>
</evidence>
<comment type="caution">
    <text evidence="1">The sequence shown here is derived from an EMBL/GenBank/DDBJ whole genome shotgun (WGS) entry which is preliminary data.</text>
</comment>
<accession>A0A8S4QNM2</accession>
<keyword evidence="2" id="KW-1185">Reference proteome</keyword>
<name>A0A8S4QNM2_9NEOP</name>
<protein>
    <submittedName>
        <fullName evidence="1">Jg3557 protein</fullName>
    </submittedName>
</protein>
<feature type="non-terminal residue" evidence="1">
    <location>
        <position position="1"/>
    </location>
</feature>
<dbReference type="OrthoDB" id="10030336at2759"/>
<evidence type="ECO:0000313" key="1">
    <source>
        <dbReference type="EMBL" id="CAH2216205.1"/>
    </source>
</evidence>
<gene>
    <name evidence="1" type="primary">jg3557</name>
    <name evidence="1" type="ORF">PAEG_LOCUS4263</name>
</gene>
<organism evidence="1 2">
    <name type="scientific">Pararge aegeria aegeria</name>
    <dbReference type="NCBI Taxonomy" id="348720"/>
    <lineage>
        <taxon>Eukaryota</taxon>
        <taxon>Metazoa</taxon>
        <taxon>Ecdysozoa</taxon>
        <taxon>Arthropoda</taxon>
        <taxon>Hexapoda</taxon>
        <taxon>Insecta</taxon>
        <taxon>Pterygota</taxon>
        <taxon>Neoptera</taxon>
        <taxon>Endopterygota</taxon>
        <taxon>Lepidoptera</taxon>
        <taxon>Glossata</taxon>
        <taxon>Ditrysia</taxon>
        <taxon>Papilionoidea</taxon>
        <taxon>Nymphalidae</taxon>
        <taxon>Satyrinae</taxon>
        <taxon>Satyrini</taxon>
        <taxon>Parargina</taxon>
        <taxon>Pararge</taxon>
    </lineage>
</organism>
<dbReference type="EMBL" id="CAKXAJ010014424">
    <property type="protein sequence ID" value="CAH2216205.1"/>
    <property type="molecule type" value="Genomic_DNA"/>
</dbReference>